<accession>A0A4Y9QJG7</accession>
<evidence type="ECO:0000256" key="3">
    <source>
        <dbReference type="ARBA" id="ARBA00012201"/>
    </source>
</evidence>
<evidence type="ECO:0000256" key="5">
    <source>
        <dbReference type="ARBA" id="ARBA00022692"/>
    </source>
</evidence>
<dbReference type="InterPro" id="IPR027417">
    <property type="entry name" value="P-loop_NTPase"/>
</dbReference>
<comment type="subcellular location">
    <subcellularLocation>
        <location evidence="2">Membrane</location>
        <topology evidence="2">Single-pass membrane protein</topology>
    </subcellularLocation>
</comment>
<proteinExistence type="inferred from homology"/>
<dbReference type="OrthoDB" id="9806704at2"/>
<keyword evidence="9" id="KW-0460">Magnesium</keyword>
<dbReference type="Gene3D" id="3.30.450.40">
    <property type="match status" value="1"/>
</dbReference>
<dbReference type="InterPro" id="IPR018297">
    <property type="entry name" value="A/G_cyclase_CS"/>
</dbReference>
<dbReference type="Pfam" id="PF13191">
    <property type="entry name" value="AAA_16"/>
    <property type="match status" value="1"/>
</dbReference>
<gene>
    <name evidence="20" type="ORF">E4S40_16075</name>
</gene>
<evidence type="ECO:0000256" key="10">
    <source>
        <dbReference type="ARBA" id="ARBA00022989"/>
    </source>
</evidence>
<dbReference type="InterPro" id="IPR029016">
    <property type="entry name" value="GAF-like_dom_sf"/>
</dbReference>
<evidence type="ECO:0000256" key="14">
    <source>
        <dbReference type="ARBA" id="ARBA00032597"/>
    </source>
</evidence>
<dbReference type="InterPro" id="IPR000719">
    <property type="entry name" value="Prot_kinase_dom"/>
</dbReference>
<dbReference type="InterPro" id="IPR001054">
    <property type="entry name" value="A/G_cyclase"/>
</dbReference>
<keyword evidence="21" id="KW-1185">Reference proteome</keyword>
<evidence type="ECO:0000256" key="2">
    <source>
        <dbReference type="ARBA" id="ARBA00004167"/>
    </source>
</evidence>
<evidence type="ECO:0000256" key="7">
    <source>
        <dbReference type="ARBA" id="ARBA00022741"/>
    </source>
</evidence>
<evidence type="ECO:0000256" key="6">
    <source>
        <dbReference type="ARBA" id="ARBA00022723"/>
    </source>
</evidence>
<dbReference type="GO" id="GO:0005524">
    <property type="term" value="F:ATP binding"/>
    <property type="evidence" value="ECO:0007669"/>
    <property type="project" value="UniProtKB-KW"/>
</dbReference>
<evidence type="ECO:0000256" key="13">
    <source>
        <dbReference type="ARBA" id="ARBA00023239"/>
    </source>
</evidence>
<dbReference type="SUPFAM" id="SSF52540">
    <property type="entry name" value="P-loop containing nucleoside triphosphate hydrolases"/>
    <property type="match status" value="1"/>
</dbReference>
<dbReference type="GO" id="GO:0035556">
    <property type="term" value="P:intracellular signal transduction"/>
    <property type="evidence" value="ECO:0007669"/>
    <property type="project" value="InterPro"/>
</dbReference>
<keyword evidence="8" id="KW-0067">ATP-binding</keyword>
<dbReference type="EC" id="4.6.1.1" evidence="3"/>
<dbReference type="InterPro" id="IPR029787">
    <property type="entry name" value="Nucleotide_cyclase"/>
</dbReference>
<dbReference type="SMART" id="SM00044">
    <property type="entry name" value="CYCc"/>
    <property type="match status" value="1"/>
</dbReference>
<dbReference type="GO" id="GO:0004672">
    <property type="term" value="F:protein kinase activity"/>
    <property type="evidence" value="ECO:0007669"/>
    <property type="project" value="InterPro"/>
</dbReference>
<evidence type="ECO:0000313" key="21">
    <source>
        <dbReference type="Proteomes" id="UP000297647"/>
    </source>
</evidence>
<evidence type="ECO:0000259" key="19">
    <source>
        <dbReference type="PROSITE" id="PS50125"/>
    </source>
</evidence>
<dbReference type="Pfam" id="PF01590">
    <property type="entry name" value="GAF"/>
    <property type="match status" value="1"/>
</dbReference>
<dbReference type="GO" id="GO:0046872">
    <property type="term" value="F:metal ion binding"/>
    <property type="evidence" value="ECO:0007669"/>
    <property type="project" value="UniProtKB-KW"/>
</dbReference>
<dbReference type="Pfam" id="PF00069">
    <property type="entry name" value="Pkinase"/>
    <property type="match status" value="1"/>
</dbReference>
<dbReference type="SMART" id="SM00220">
    <property type="entry name" value="S_TKc"/>
    <property type="match status" value="1"/>
</dbReference>
<evidence type="ECO:0000256" key="12">
    <source>
        <dbReference type="ARBA" id="ARBA00023136"/>
    </source>
</evidence>
<evidence type="ECO:0000256" key="15">
    <source>
        <dbReference type="ARBA" id="ARBA00032637"/>
    </source>
</evidence>
<dbReference type="Gene3D" id="3.40.50.300">
    <property type="entry name" value="P-loop containing nucleotide triphosphate hydrolases"/>
    <property type="match status" value="1"/>
</dbReference>
<protein>
    <recommendedName>
        <fullName evidence="4">Adenylate cyclase</fullName>
        <ecNumber evidence="3">4.6.1.1</ecNumber>
    </recommendedName>
    <alternativeName>
        <fullName evidence="14">ATP pyrophosphate-lyase</fullName>
    </alternativeName>
    <alternativeName>
        <fullName evidence="15">Adenylyl cyclase</fullName>
    </alternativeName>
</protein>
<organism evidence="20 21">
    <name type="scientific">Algoriphagus kandeliae</name>
    <dbReference type="NCBI Taxonomy" id="2562278"/>
    <lineage>
        <taxon>Bacteria</taxon>
        <taxon>Pseudomonadati</taxon>
        <taxon>Bacteroidota</taxon>
        <taxon>Cytophagia</taxon>
        <taxon>Cytophagales</taxon>
        <taxon>Cyclobacteriaceae</taxon>
        <taxon>Algoriphagus</taxon>
    </lineage>
</organism>
<evidence type="ECO:0000313" key="20">
    <source>
        <dbReference type="EMBL" id="TFV92360.1"/>
    </source>
</evidence>
<reference evidence="20 21" key="1">
    <citation type="submission" date="2019-03" db="EMBL/GenBank/DDBJ databases">
        <title>Algoriphagus sp. nov, a new strain isolated from root system soil of mangrove plant Kandelia.</title>
        <authorList>
            <person name="Yin Q."/>
            <person name="Wang K."/>
            <person name="Song Z."/>
        </authorList>
    </citation>
    <scope>NUCLEOTIDE SEQUENCE [LARGE SCALE GENOMIC DNA]</scope>
    <source>
        <strain evidence="20 21">XY-J91</strain>
    </source>
</reference>
<dbReference type="FunFam" id="3.30.70.1230:FF:000033">
    <property type="entry name" value="Adenylate cyclase"/>
    <property type="match status" value="1"/>
</dbReference>
<dbReference type="InterPro" id="IPR053159">
    <property type="entry name" value="Hybrid_Histidine_Kinase"/>
</dbReference>
<dbReference type="PROSITE" id="PS50125">
    <property type="entry name" value="GUANYLATE_CYCLASE_2"/>
    <property type="match status" value="1"/>
</dbReference>
<dbReference type="SMART" id="SM00065">
    <property type="entry name" value="GAF"/>
    <property type="match status" value="1"/>
</dbReference>
<dbReference type="Proteomes" id="UP000297647">
    <property type="component" value="Unassembled WGS sequence"/>
</dbReference>
<dbReference type="RefSeq" id="WP_135076624.1">
    <property type="nucleotide sequence ID" value="NZ_SPSB01000005.1"/>
</dbReference>
<comment type="catalytic activity">
    <reaction evidence="1">
        <text>ATP = 3',5'-cyclic AMP + diphosphate</text>
        <dbReference type="Rhea" id="RHEA:15389"/>
        <dbReference type="ChEBI" id="CHEBI:30616"/>
        <dbReference type="ChEBI" id="CHEBI:33019"/>
        <dbReference type="ChEBI" id="CHEBI:58165"/>
        <dbReference type="EC" id="4.6.1.1"/>
    </reaction>
</comment>
<dbReference type="CDD" id="cd14014">
    <property type="entry name" value="STKc_PknB_like"/>
    <property type="match status" value="1"/>
</dbReference>
<keyword evidence="7" id="KW-0547">Nucleotide-binding</keyword>
<keyword evidence="6" id="KW-0479">Metal-binding</keyword>
<dbReference type="CDD" id="cd07302">
    <property type="entry name" value="CHD"/>
    <property type="match status" value="1"/>
</dbReference>
<dbReference type="InterPro" id="IPR011009">
    <property type="entry name" value="Kinase-like_dom_sf"/>
</dbReference>
<evidence type="ECO:0000259" key="18">
    <source>
        <dbReference type="PROSITE" id="PS50011"/>
    </source>
</evidence>
<dbReference type="InterPro" id="IPR003018">
    <property type="entry name" value="GAF"/>
</dbReference>
<dbReference type="GO" id="GO:0004016">
    <property type="term" value="F:adenylate cyclase activity"/>
    <property type="evidence" value="ECO:0007669"/>
    <property type="project" value="UniProtKB-EC"/>
</dbReference>
<keyword evidence="13 17" id="KW-0456">Lyase</keyword>
<evidence type="ECO:0000256" key="16">
    <source>
        <dbReference type="ARBA" id="ARBA00064436"/>
    </source>
</evidence>
<dbReference type="GO" id="GO:0005886">
    <property type="term" value="C:plasma membrane"/>
    <property type="evidence" value="ECO:0007669"/>
    <property type="project" value="UniProtKB-ARBA"/>
</dbReference>
<dbReference type="GO" id="GO:0006171">
    <property type="term" value="P:cAMP biosynthetic process"/>
    <property type="evidence" value="ECO:0007669"/>
    <property type="project" value="UniProtKB-KW"/>
</dbReference>
<keyword evidence="10" id="KW-1133">Transmembrane helix</keyword>
<keyword evidence="12" id="KW-0472">Membrane</keyword>
<keyword evidence="11" id="KW-0115">cAMP biosynthesis</keyword>
<dbReference type="Pfam" id="PF00211">
    <property type="entry name" value="Guanylate_cyc"/>
    <property type="match status" value="1"/>
</dbReference>
<dbReference type="Gene3D" id="3.30.70.1230">
    <property type="entry name" value="Nucleotide cyclase"/>
    <property type="match status" value="1"/>
</dbReference>
<evidence type="ECO:0000256" key="1">
    <source>
        <dbReference type="ARBA" id="ARBA00001593"/>
    </source>
</evidence>
<dbReference type="InterPro" id="IPR041664">
    <property type="entry name" value="AAA_16"/>
</dbReference>
<evidence type="ECO:0000256" key="11">
    <source>
        <dbReference type="ARBA" id="ARBA00022998"/>
    </source>
</evidence>
<keyword evidence="5" id="KW-0812">Transmembrane</keyword>
<name>A0A4Y9QJG7_9BACT</name>
<feature type="domain" description="Guanylate cyclase" evidence="19">
    <location>
        <begin position="1527"/>
        <end position="1658"/>
    </location>
</feature>
<comment type="similarity">
    <text evidence="17">Belongs to the adenylyl cyclase class-4/guanylyl cyclase family.</text>
</comment>
<comment type="subunit">
    <text evidence="16">Homodimer. Can also exist as monomer.</text>
</comment>
<dbReference type="Gene3D" id="1.10.510.10">
    <property type="entry name" value="Transferase(Phosphotransferase) domain 1"/>
    <property type="match status" value="1"/>
</dbReference>
<dbReference type="PANTHER" id="PTHR43642:SF1">
    <property type="entry name" value="HYBRID SIGNAL TRANSDUCTION HISTIDINE KINASE G"/>
    <property type="match status" value="1"/>
</dbReference>
<evidence type="ECO:0000256" key="4">
    <source>
        <dbReference type="ARBA" id="ARBA00021420"/>
    </source>
</evidence>
<dbReference type="PROSITE" id="PS00452">
    <property type="entry name" value="GUANYLATE_CYCLASE_1"/>
    <property type="match status" value="1"/>
</dbReference>
<dbReference type="EMBL" id="SPSB01000005">
    <property type="protein sequence ID" value="TFV92360.1"/>
    <property type="molecule type" value="Genomic_DNA"/>
</dbReference>
<evidence type="ECO:0000256" key="9">
    <source>
        <dbReference type="ARBA" id="ARBA00022842"/>
    </source>
</evidence>
<feature type="domain" description="Protein kinase" evidence="18">
    <location>
        <begin position="1"/>
        <end position="261"/>
    </location>
</feature>
<dbReference type="PANTHER" id="PTHR43642">
    <property type="entry name" value="HYBRID SIGNAL TRANSDUCTION HISTIDINE KINASE G"/>
    <property type="match status" value="1"/>
</dbReference>
<dbReference type="SUPFAM" id="SSF55073">
    <property type="entry name" value="Nucleotide cyclase"/>
    <property type="match status" value="1"/>
</dbReference>
<comment type="caution">
    <text evidence="20">The sequence shown here is derived from an EMBL/GenBank/DDBJ whole genome shotgun (WGS) entry which is preliminary data.</text>
</comment>
<evidence type="ECO:0000256" key="8">
    <source>
        <dbReference type="ARBA" id="ARBA00022840"/>
    </source>
</evidence>
<dbReference type="SUPFAM" id="SSF55781">
    <property type="entry name" value="GAF domain-like"/>
    <property type="match status" value="1"/>
</dbReference>
<evidence type="ECO:0000256" key="17">
    <source>
        <dbReference type="RuleBase" id="RU000405"/>
    </source>
</evidence>
<dbReference type="PROSITE" id="PS50011">
    <property type="entry name" value="PROTEIN_KINASE_DOM"/>
    <property type="match status" value="1"/>
</dbReference>
<sequence>MLKEIGDIHSLKLLYESNRSKLFTGSNEGGENILIKEDLTGDLGRLHNEAMIANRSTHAGFNPQVILYNSRVVMVREFLQGKSLNEIIEKKPLSIDSFLHYGIKICHQLQEIHATGTLHNDLNPRNIIIDEKEDSCRLIDFEFGTSIQNLELQFEPLSTISGTIEYISPEQTGRMNRKLDQRSDYYSLGATFYEMLTGQPPFEGDDILAIIHCHLAIQPIPPSKLNPEVPAFIDKIVLKLLAKNAEERYQSIPGLLADLNLCELQLKKNGKIQDAQPGLTDIASKLHISQHLYGRDKEVTILKAHFADACLGKKILMTIGGFSGVGKSVLCQELYKEVSVQNGLFLSGAFDVLDRQTPYLAFIKAFRQFADWLMAESQGVQQYWAKKLNRDLKGLGQIIVDMAPKMRFILPPQPELVSLTGFENQQRVQFTINAFLQSLASEDTPLVLFLDDYQWANEASIELLKSLFNNYNLTHLMVLVAYRDNETPEFHPFSQAIRTIKSNNLDENHLRIEEIHLQPLSEQHVGKLISDTLKLESLEVAELAELIYSKTKGNPFSINKFLESLYKNKLLEFDYTKNKWTWSIKKIQSQNLSDDIVELLLLRIRELPENELQVIKAASVFGMEFSLHQLAIITGKSTTEIHSFLWPLIQEGSLIPLGNDYKFIPEYYGETNRDFHFRFAHARIQQAVYALLESSEKSRFHFEVGQIYLQKLSEKEIEERPIEIALHYSLGYKEISKSKNKEEIGWLLLKAGKKSAESASFEGALNFTEIAFELLGKKLKKSQKFQLLLEGLEYSYLLKDTEKQEKFEKLAFDEAETLVERVLVNEVIVRCLGFANLPKKAVVIAQKALAEVEITIPEKASKLQVMYHAIMIQVLIPRKKLLKIKDIPETKDPLALATFKLLLAALSSYFFVNISTYPILIFQMLKLTIKKGMAPESVVGIASYGLILTTALKKPADGYEVVNNSMELLNMPDRMKYAATINMMYVSFTSHIKNNIVDSIPLTYEGYLKGLEYGNMEYACWNLFFSTAIKFHVGFEYRAQLEEAIETEKFSIQYNFSNQAAITQVIEKCLAVHISDEKEIEAELKGLPKKLEENFRTAERESNHIYLLSYFGYLGATNLFFGKYSEAFEYYEHLPLHIKDQPNSFFINYYKINRAINAVFLMNQIRDEKFRGVNLKDIVSETIDELKYLSKLNPVSYGPYMSLLKAGMDYQIHQQLDVETMENSISQLKELHHPRYYILFAELLSILFKYEKNPRHEYWRNQAASESRRIGVEAKSIRLLQEEDEDSGQHAVKEKIKRGSVSSSEIGQIDTKTLVKTMEALVSEIKLEALLEKLITYAMENTGAQEGHFLINREGKWILEVSTIANHQLHTHFPKVELEETTEVSAAIINYSKASKEPLLIEDALLSQPFDTDPIVREKSLRSVLCIPFINQSKISGIIYLTHSLTKNAFSKEQISLMRLMAAQIGGVIENALLYENMERLVAERTRELEVEKQKSDSLLLNILPKEIASELIEKGKASARLHEKVSVMFVDIKDFTRIAQRMNPDELVQNLQVFFTKFDEIMDKYGIEKIKTIGDAYMAAGGIPSPTEDHAYQITEAAREILLFSEEFNEKSALENKPIFNVRIGIHIGPVVAGVVGHRKFAYDIWGDTVNIASRMESNSETGKINVSEDFYNTIKDKYSCEFRGEIDVKNKGMMNMYFIHHPKDSNHVET</sequence>
<dbReference type="SUPFAM" id="SSF56112">
    <property type="entry name" value="Protein kinase-like (PK-like)"/>
    <property type="match status" value="1"/>
</dbReference>